<organism evidence="1 2">
    <name type="scientific">Mucilaginibacter hurinus</name>
    <dbReference type="NCBI Taxonomy" id="2201324"/>
    <lineage>
        <taxon>Bacteria</taxon>
        <taxon>Pseudomonadati</taxon>
        <taxon>Bacteroidota</taxon>
        <taxon>Sphingobacteriia</taxon>
        <taxon>Sphingobacteriales</taxon>
        <taxon>Sphingobacteriaceae</taxon>
        <taxon>Mucilaginibacter</taxon>
    </lineage>
</organism>
<dbReference type="OrthoDB" id="9811959at2"/>
<dbReference type="SUPFAM" id="SSF158446">
    <property type="entry name" value="IVS-encoded protein-like"/>
    <property type="match status" value="1"/>
</dbReference>
<proteinExistence type="predicted"/>
<dbReference type="PANTHER" id="PTHR38471:SF2">
    <property type="entry name" value="FOUR HELIX BUNDLE PROTEIN"/>
    <property type="match status" value="1"/>
</dbReference>
<dbReference type="Proteomes" id="UP000253209">
    <property type="component" value="Unassembled WGS sequence"/>
</dbReference>
<dbReference type="PANTHER" id="PTHR38471">
    <property type="entry name" value="FOUR HELIX BUNDLE PROTEIN"/>
    <property type="match status" value="1"/>
</dbReference>
<name>A0A367GJT4_9SPHI</name>
<gene>
    <name evidence="1" type="ORF">DJ568_15980</name>
</gene>
<keyword evidence="2" id="KW-1185">Reference proteome</keyword>
<dbReference type="NCBIfam" id="TIGR02436">
    <property type="entry name" value="four helix bundle protein"/>
    <property type="match status" value="1"/>
</dbReference>
<dbReference type="Pfam" id="PF05635">
    <property type="entry name" value="23S_rRNA_IVP"/>
    <property type="match status" value="1"/>
</dbReference>
<sequence>MERMLRHNFKNLRIWQKSMDLVDLIYAYTDDLPIEERYNLISQINRSVCSVPSNIAEGSGKRTSLHFGEFLTTALTSSFELDTQLLICKRRCYGSSKKLEECLELLAEVQKMIFAFREYILNNEIRTQNLNS</sequence>
<dbReference type="InterPro" id="IPR036583">
    <property type="entry name" value="23S_rRNA_IVS_sf"/>
</dbReference>
<accession>A0A367GJT4</accession>
<protein>
    <recommendedName>
        <fullName evidence="3">Four helix bundle protein</fullName>
    </recommendedName>
</protein>
<dbReference type="EMBL" id="QGDC01000010">
    <property type="protein sequence ID" value="RCH53737.1"/>
    <property type="molecule type" value="Genomic_DNA"/>
</dbReference>
<dbReference type="AlphaFoldDB" id="A0A367GJT4"/>
<reference evidence="1 2" key="1">
    <citation type="submission" date="2018-05" db="EMBL/GenBank/DDBJ databases">
        <title>Mucilaginibacter hurinus sp. nov., isolated from briquette warehouse soil.</title>
        <authorList>
            <person name="Choi L."/>
        </authorList>
    </citation>
    <scope>NUCLEOTIDE SEQUENCE [LARGE SCALE GENOMIC DNA]</scope>
    <source>
        <strain evidence="1 2">ZR32</strain>
    </source>
</reference>
<evidence type="ECO:0000313" key="2">
    <source>
        <dbReference type="Proteomes" id="UP000253209"/>
    </source>
</evidence>
<evidence type="ECO:0008006" key="3">
    <source>
        <dbReference type="Google" id="ProtNLM"/>
    </source>
</evidence>
<dbReference type="InterPro" id="IPR012657">
    <property type="entry name" value="23S_rRNA-intervening_sequence"/>
</dbReference>
<dbReference type="Gene3D" id="1.20.1440.60">
    <property type="entry name" value="23S rRNA-intervening sequence"/>
    <property type="match status" value="1"/>
</dbReference>
<dbReference type="CDD" id="cd16377">
    <property type="entry name" value="23S_rRNA_IVP_like"/>
    <property type="match status" value="1"/>
</dbReference>
<evidence type="ECO:0000313" key="1">
    <source>
        <dbReference type="EMBL" id="RCH53737.1"/>
    </source>
</evidence>
<comment type="caution">
    <text evidence="1">The sequence shown here is derived from an EMBL/GenBank/DDBJ whole genome shotgun (WGS) entry which is preliminary data.</text>
</comment>